<keyword evidence="1" id="KW-0378">Hydrolase</keyword>
<proteinExistence type="predicted"/>
<dbReference type="InterPro" id="IPR011059">
    <property type="entry name" value="Metal-dep_hydrolase_composite"/>
</dbReference>
<keyword evidence="3" id="KW-1185">Reference proteome</keyword>
<dbReference type="EMBL" id="GL349441">
    <property type="protein sequence ID" value="KNC56426.1"/>
    <property type="molecule type" value="Genomic_DNA"/>
</dbReference>
<dbReference type="SUPFAM" id="SSF51556">
    <property type="entry name" value="Metallo-dependent hydrolases"/>
    <property type="match status" value="1"/>
</dbReference>
<dbReference type="PANTHER" id="PTHR43794:SF11">
    <property type="entry name" value="AMIDOHYDROLASE-RELATED DOMAIN-CONTAINING PROTEIN"/>
    <property type="match status" value="1"/>
</dbReference>
<accession>A0A0L0DWG6</accession>
<protein>
    <submittedName>
        <fullName evidence="2">Uncharacterized protein</fullName>
    </submittedName>
</protein>
<dbReference type="PANTHER" id="PTHR43794">
    <property type="entry name" value="AMINOHYDROLASE SSNA-RELATED"/>
    <property type="match status" value="1"/>
</dbReference>
<evidence type="ECO:0000313" key="2">
    <source>
        <dbReference type="EMBL" id="KNC56426.1"/>
    </source>
</evidence>
<dbReference type="InterPro" id="IPR032466">
    <property type="entry name" value="Metal_Hydrolase"/>
</dbReference>
<dbReference type="GO" id="GO:0016810">
    <property type="term" value="F:hydrolase activity, acting on carbon-nitrogen (but not peptide) bonds"/>
    <property type="evidence" value="ECO:0007669"/>
    <property type="project" value="InterPro"/>
</dbReference>
<dbReference type="Proteomes" id="UP000054408">
    <property type="component" value="Unassembled WGS sequence"/>
</dbReference>
<dbReference type="GeneID" id="25562077"/>
<dbReference type="InterPro" id="IPR050287">
    <property type="entry name" value="MTA/SAH_deaminase"/>
</dbReference>
<gene>
    <name evidence="2" type="ORF">AMSG_02396</name>
</gene>
<sequence>MEYTVDAVVCARWVATTGGVVEDTAVVVSGGQVVDLLPAATARRSYLANEVIELPDSLLTAAFVDAGANAIGPSSGHARLSAALAVMAGTTTLASACPVAMPGAGAPGALAAAAATEGIALGVRVILGHEVTLTATTPVGDALAAATHADLEADAVAGHMFVLAQDALSASPLLLQVGVLAKRMGARVKLVLTRPGVGSSEMHALEAAGLLGPSLLVVNPSLLDDDALTAAVDARVALVYDPAAEAALSSTRFPLAEVLAQSGRVALTAGPGRDMLGAVRLAARLNPGLALGDMLALGCAGGADALGVSSGLGVLARGMQADCVAWRIPAAALVLADDDPLRALVSSPRHLIGVAGVWSSGIARLDLAKEALTSAAATISALDDNSGASEATDAPASNVDYAGILAQYLE</sequence>
<dbReference type="Gene3D" id="2.30.40.10">
    <property type="entry name" value="Urease, subunit C, domain 1"/>
    <property type="match status" value="2"/>
</dbReference>
<dbReference type="Gene3D" id="3.20.20.140">
    <property type="entry name" value="Metal-dependent hydrolases"/>
    <property type="match status" value="1"/>
</dbReference>
<evidence type="ECO:0000256" key="1">
    <source>
        <dbReference type="ARBA" id="ARBA00022801"/>
    </source>
</evidence>
<reference evidence="2 3" key="1">
    <citation type="submission" date="2010-05" db="EMBL/GenBank/DDBJ databases">
        <title>The Genome Sequence of Thecamonas trahens ATCC 50062.</title>
        <authorList>
            <consortium name="The Broad Institute Genome Sequencing Platform"/>
            <person name="Russ C."/>
            <person name="Cuomo C."/>
            <person name="Shea T."/>
            <person name="Young S.K."/>
            <person name="Zeng Q."/>
            <person name="Koehrsen M."/>
            <person name="Haas B."/>
            <person name="Borodovsky M."/>
            <person name="Guigo R."/>
            <person name="Alvarado L."/>
            <person name="Berlin A."/>
            <person name="Bochicchio J."/>
            <person name="Borenstein D."/>
            <person name="Chapman S."/>
            <person name="Chen Z."/>
            <person name="Freedman E."/>
            <person name="Gellesch M."/>
            <person name="Goldberg J."/>
            <person name="Griggs A."/>
            <person name="Gujja S."/>
            <person name="Heilman E."/>
            <person name="Heiman D."/>
            <person name="Hepburn T."/>
            <person name="Howarth C."/>
            <person name="Jen D."/>
            <person name="Larson L."/>
            <person name="Mehta T."/>
            <person name="Park D."/>
            <person name="Pearson M."/>
            <person name="Roberts A."/>
            <person name="Saif S."/>
            <person name="Shenoy N."/>
            <person name="Sisk P."/>
            <person name="Stolte C."/>
            <person name="Sykes S."/>
            <person name="Thomson T."/>
            <person name="Walk T."/>
            <person name="White J."/>
            <person name="Yandava C."/>
            <person name="Burger G."/>
            <person name="Gray M.W."/>
            <person name="Holland P.W.H."/>
            <person name="King N."/>
            <person name="Lang F.B.F."/>
            <person name="Roger A.J."/>
            <person name="Ruiz-Trillo I."/>
            <person name="Lander E."/>
            <person name="Nusbaum C."/>
        </authorList>
    </citation>
    <scope>NUCLEOTIDE SEQUENCE [LARGE SCALE GENOMIC DNA]</scope>
    <source>
        <strain evidence="2 3">ATCC 50062</strain>
    </source>
</reference>
<name>A0A0L0DWG6_THETB</name>
<organism evidence="2 3">
    <name type="scientific">Thecamonas trahens ATCC 50062</name>
    <dbReference type="NCBI Taxonomy" id="461836"/>
    <lineage>
        <taxon>Eukaryota</taxon>
        <taxon>Apusozoa</taxon>
        <taxon>Apusomonadida</taxon>
        <taxon>Apusomonadidae</taxon>
        <taxon>Thecamonas</taxon>
    </lineage>
</organism>
<dbReference type="RefSeq" id="XP_013760938.1">
    <property type="nucleotide sequence ID" value="XM_013905484.1"/>
</dbReference>
<dbReference type="SUPFAM" id="SSF51338">
    <property type="entry name" value="Composite domain of metallo-dependent hydrolases"/>
    <property type="match status" value="1"/>
</dbReference>
<evidence type="ECO:0000313" key="3">
    <source>
        <dbReference type="Proteomes" id="UP000054408"/>
    </source>
</evidence>
<dbReference type="AlphaFoldDB" id="A0A0L0DWG6"/>